<dbReference type="SUPFAM" id="SSF56059">
    <property type="entry name" value="Glutathione synthetase ATP-binding domain-like"/>
    <property type="match status" value="1"/>
</dbReference>
<keyword evidence="1" id="KW-0808">Transferase</keyword>
<keyword evidence="1" id="KW-0418">Kinase</keyword>
<reference evidence="1 2" key="1">
    <citation type="submission" date="2015-05" db="EMBL/GenBank/DDBJ databases">
        <title>Critical biogeochemical functions in the subsurface are associated with bacteria from new phyla and little studied lineages.</title>
        <authorList>
            <person name="Hug L.A."/>
            <person name="Thomas B.C."/>
            <person name="Sharon I."/>
            <person name="Brown C.T."/>
            <person name="Sharma R."/>
            <person name="Hettich R.L."/>
            <person name="Wilkins M.J."/>
            <person name="Williams K.H."/>
            <person name="Singh A."/>
            <person name="Banfield J.F."/>
        </authorList>
    </citation>
    <scope>NUCLEOTIDE SEQUENCE [LARGE SCALE GENOMIC DNA]</scope>
    <source>
        <strain evidence="1">CSP1-7</strain>
    </source>
</reference>
<dbReference type="EMBL" id="LDXK01000002">
    <property type="protein sequence ID" value="KRT67533.1"/>
    <property type="molecule type" value="Genomic_DNA"/>
</dbReference>
<proteinExistence type="predicted"/>
<keyword evidence="1" id="KW-0670">Pyruvate</keyword>
<evidence type="ECO:0000313" key="1">
    <source>
        <dbReference type="EMBL" id="KRT67533.1"/>
    </source>
</evidence>
<comment type="caution">
    <text evidence="1">The sequence shown here is derived from an EMBL/GenBank/DDBJ whole genome shotgun (WGS) entry which is preliminary data.</text>
</comment>
<organism evidence="1 2">
    <name type="scientific">candidate division WWE3 bacterium CSP1-7</name>
    <dbReference type="NCBI Taxonomy" id="1576480"/>
    <lineage>
        <taxon>Bacteria</taxon>
        <taxon>Katanobacteria</taxon>
    </lineage>
</organism>
<dbReference type="Proteomes" id="UP000051297">
    <property type="component" value="Unassembled WGS sequence"/>
</dbReference>
<dbReference type="InterPro" id="IPR015813">
    <property type="entry name" value="Pyrv/PenolPyrv_kinase-like_dom"/>
</dbReference>
<protein>
    <submittedName>
        <fullName evidence="1">Phosphoenolpyruvate synthase, pyruvate, water dikinase</fullName>
        <ecNumber evidence="1">2.7.9.2</ecNumber>
    </submittedName>
</protein>
<name>A0A0T5ZXJ8_UNCKA</name>
<evidence type="ECO:0000313" key="2">
    <source>
        <dbReference type="Proteomes" id="UP000051297"/>
    </source>
</evidence>
<gene>
    <name evidence="1" type="primary">ppsA</name>
    <name evidence="1" type="ORF">XU08_C0002G0086</name>
</gene>
<dbReference type="SUPFAM" id="SSF51621">
    <property type="entry name" value="Phosphoenolpyruvate/pyruvate domain"/>
    <property type="match status" value="1"/>
</dbReference>
<sequence length="476" mass="52957">MNSLTFLQEIGFRDAASFGEEAAALGDLTKIGAPISPAFVVPTSAWAEFMSGKPARQVIAGGIGPDLRRDMAGLSFPSRLAREVGDFYRRLSGPRDIFVKIRSGGQEERAAGVTDLLSAIKKLWTEHLLSVAARGGDLYREAQPVLVQQETIFDFSGRLATSSPELASADLCLVEVDYPQGKERLVFEKSTGTLVRRLVSGLVEGELDPQNLSELSVWAAKVEKVLGGAYQLNWKLWRGQVAFEGITRLFLPKSKAFALPLWMEVSGDVGEVKDIGGVVVADAKLAAELAARFPQKPVLFFLEPFNFDQLDAFREGKRKVGLKNLHLILPPVRTVDGMRELKRYLSGEKIQRGPNLKFFFQVAYPSNVILMEQFLRIGVDGAILNEEELSRSLLGTTERVEPDESLLWAIKESYRQCQLEGVELLYRASQVRDWIMAEAARVGIDGIIVPQHQYSQYSRLLQEVEEERLNPNSVSR</sequence>
<dbReference type="InterPro" id="IPR013815">
    <property type="entry name" value="ATP_grasp_subdomain_1"/>
</dbReference>
<dbReference type="EC" id="2.7.9.2" evidence="1"/>
<accession>A0A0T5ZXJ8</accession>
<dbReference type="STRING" id="1576480.XU08_C0002G0086"/>
<dbReference type="AlphaFoldDB" id="A0A0T5ZXJ8"/>
<dbReference type="GO" id="GO:0008986">
    <property type="term" value="F:pyruvate, water dikinase activity"/>
    <property type="evidence" value="ECO:0007669"/>
    <property type="project" value="UniProtKB-EC"/>
</dbReference>
<dbReference type="Gene3D" id="3.30.1490.20">
    <property type="entry name" value="ATP-grasp fold, A domain"/>
    <property type="match status" value="1"/>
</dbReference>
<dbReference type="GO" id="GO:0005524">
    <property type="term" value="F:ATP binding"/>
    <property type="evidence" value="ECO:0007669"/>
    <property type="project" value="InterPro"/>
</dbReference>